<keyword evidence="12 15" id="KW-0413">Isomerase</keyword>
<evidence type="ECO:0000256" key="1">
    <source>
        <dbReference type="ARBA" id="ARBA00001946"/>
    </source>
</evidence>
<keyword evidence="19" id="KW-1185">Reference proteome</keyword>
<keyword evidence="11 15" id="KW-0234">DNA repair</keyword>
<reference evidence="18 19" key="1">
    <citation type="submission" date="2015-01" db="EMBL/GenBank/DDBJ databases">
        <title>The Genome Sequence of Cladophialophora immunda CBS83496.</title>
        <authorList>
            <consortium name="The Broad Institute Genomics Platform"/>
            <person name="Cuomo C."/>
            <person name="de Hoog S."/>
            <person name="Gorbushina A."/>
            <person name="Stielow B."/>
            <person name="Teixiera M."/>
            <person name="Abouelleil A."/>
            <person name="Chapman S.B."/>
            <person name="Priest M."/>
            <person name="Young S.K."/>
            <person name="Wortman J."/>
            <person name="Nusbaum C."/>
            <person name="Birren B."/>
        </authorList>
    </citation>
    <scope>NUCLEOTIDE SEQUENCE [LARGE SCALE GENOMIC DNA]</scope>
    <source>
        <strain evidence="18 19">CBS 83496</strain>
    </source>
</reference>
<feature type="domain" description="AAA+ ATPase" evidence="17">
    <location>
        <begin position="292"/>
        <end position="444"/>
    </location>
</feature>
<dbReference type="GO" id="GO:0005730">
    <property type="term" value="C:nucleolus"/>
    <property type="evidence" value="ECO:0007669"/>
    <property type="project" value="UniProtKB-SubCell"/>
</dbReference>
<keyword evidence="7 15" id="KW-0067">ATP-binding</keyword>
<comment type="similarity">
    <text evidence="15">Belongs to the helicase family. PIF1 subfamily.</text>
</comment>
<feature type="region of interest" description="Disordered" evidence="16">
    <location>
        <begin position="36"/>
        <end position="228"/>
    </location>
</feature>
<name>A0A0D2CU01_9EURO</name>
<keyword evidence="3 15" id="KW-0547">Nucleotide-binding</keyword>
<dbReference type="GeneID" id="27339442"/>
<keyword evidence="10 15" id="KW-0233">DNA recombination</keyword>
<keyword evidence="5 15" id="KW-0378">Hydrolase</keyword>
<keyword evidence="4 15" id="KW-0227">DNA damage</keyword>
<comment type="cofactor">
    <cofactor evidence="1 15">
        <name>Mg(2+)</name>
        <dbReference type="ChEBI" id="CHEBI:18420"/>
    </cofactor>
</comment>
<proteinExistence type="inferred from homology"/>
<comment type="subcellular location">
    <subcellularLocation>
        <location evidence="2">Nucleus</location>
        <location evidence="2">Nucleolus</location>
    </subcellularLocation>
    <subcellularLocation>
        <location evidence="15">Nucleus</location>
    </subcellularLocation>
    <subcellularLocation>
        <location evidence="15">Mitochondrion</location>
    </subcellularLocation>
</comment>
<dbReference type="GO" id="GO:0000723">
    <property type="term" value="P:telomere maintenance"/>
    <property type="evidence" value="ECO:0007669"/>
    <property type="project" value="InterPro"/>
</dbReference>
<dbReference type="InterPro" id="IPR048293">
    <property type="entry name" value="PIF1_RRM3_pfh1"/>
</dbReference>
<dbReference type="PANTHER" id="PTHR47642">
    <property type="entry name" value="ATP-DEPENDENT DNA HELICASE"/>
    <property type="match status" value="1"/>
</dbReference>
<dbReference type="GO" id="GO:0006281">
    <property type="term" value="P:DNA repair"/>
    <property type="evidence" value="ECO:0007669"/>
    <property type="project" value="UniProtKB-UniRule"/>
</dbReference>
<evidence type="ECO:0000256" key="5">
    <source>
        <dbReference type="ARBA" id="ARBA00022801"/>
    </source>
</evidence>
<evidence type="ECO:0000313" key="18">
    <source>
        <dbReference type="EMBL" id="KIW33395.1"/>
    </source>
</evidence>
<keyword evidence="6 15" id="KW-0347">Helicase</keyword>
<feature type="compositionally biased region" description="Polar residues" evidence="16">
    <location>
        <begin position="49"/>
        <end position="66"/>
    </location>
</feature>
<evidence type="ECO:0000256" key="8">
    <source>
        <dbReference type="ARBA" id="ARBA00023125"/>
    </source>
</evidence>
<evidence type="ECO:0000256" key="9">
    <source>
        <dbReference type="ARBA" id="ARBA00023128"/>
    </source>
</evidence>
<evidence type="ECO:0000256" key="2">
    <source>
        <dbReference type="ARBA" id="ARBA00004604"/>
    </source>
</evidence>
<dbReference type="Pfam" id="PF05970">
    <property type="entry name" value="PIF1"/>
    <property type="match status" value="1"/>
</dbReference>
<evidence type="ECO:0000256" key="4">
    <source>
        <dbReference type="ARBA" id="ARBA00022763"/>
    </source>
</evidence>
<sequence length="792" mass="88452">MQVCFSSLVLRSPTRALRSPKSFVNTIMLARAANRHASSASSEKKQSSLPFSSSAANAPRDSSSGSLKRKLDRTMSSSSNLGSLHQQPWSDENTPPTFIDLTDNVEGHPDVRYPDLPAMDAVSYPSLPSIQKGSPTVPTSSAEVPWSSSPAHHYENPPTRKLSKDIPEPRTVGPNKKRALPASFTAQVSTAYRDEESTAQGERPDKFDRFSPSKQLQNASSREKASLAMSDMLQKSSFARHRTNASLSRSSSDRTVLSTSKPAEIAPATFGTVSEPFLSDEQKSVMKAVMDEGKSVFFTGSAGTGKSVLMRAIISKLKHKYRKDSDRIAITASTGLASCILEGQTLHSWSGIGLGKEPAPELVKKIKRNQKSRQKWLRTKVLIIDEVSMVDGQLFDKLEQVARTIRNNGRPFGGIQLVVTGDFFQLPPVPDRNTSAKFVFEAVTWNTCIQHTILLTHVFRQKDEQFARMLNEMRLGKMSPATIREFKSLSRPLDFRDELEATELYPRREEVENANQNRMRKLSGQMMTFTAVDTGTVDLNTRKALLNNFIAPEVLELKKGAQVMLIKNIDTQLVNGSLGIVQSFMDEGTFFTYKDDEPTFLLAHEPDDEDDNGEIKAAREKIREARLKNSTTGGEPRRLWPMVRFNLPDGTSRSMLCSPDEWKTEAQNGEVLVKRVQVPLILAWALSIHKAQGQTLSRVKVDLGKVFEKGQAYVALSRARTKEGLQVLRFDERKVMVHQKVLHFYSKLSSHETLGKKEVKKEVTEEKDDFGDDFTFEEMLEAEKQMLKASAA</sequence>
<dbReference type="EC" id="5.6.2.3" evidence="15"/>
<dbReference type="SUPFAM" id="SSF52540">
    <property type="entry name" value="P-loop containing nucleoside triphosphate hydrolases"/>
    <property type="match status" value="2"/>
</dbReference>
<dbReference type="InterPro" id="IPR010285">
    <property type="entry name" value="DNA_helicase_pif1-like_DEAD"/>
</dbReference>
<dbReference type="OrthoDB" id="432234at2759"/>
<dbReference type="PANTHER" id="PTHR47642:SF5">
    <property type="entry name" value="ATP-DEPENDENT DNA HELICASE"/>
    <property type="match status" value="1"/>
</dbReference>
<dbReference type="SMART" id="SM00382">
    <property type="entry name" value="AAA"/>
    <property type="match status" value="1"/>
</dbReference>
<dbReference type="HOGENOM" id="CLU_001613_0_1_1"/>
<evidence type="ECO:0000256" key="13">
    <source>
        <dbReference type="ARBA" id="ARBA00023242"/>
    </source>
</evidence>
<evidence type="ECO:0000259" key="17">
    <source>
        <dbReference type="SMART" id="SM00382"/>
    </source>
</evidence>
<feature type="compositionally biased region" description="Basic and acidic residues" evidence="16">
    <location>
        <begin position="192"/>
        <end position="211"/>
    </location>
</feature>
<accession>A0A0D2CU01</accession>
<dbReference type="GO" id="GO:0005524">
    <property type="term" value="F:ATP binding"/>
    <property type="evidence" value="ECO:0007669"/>
    <property type="project" value="UniProtKB-UniRule"/>
</dbReference>
<dbReference type="GO" id="GO:0043139">
    <property type="term" value="F:5'-3' DNA helicase activity"/>
    <property type="evidence" value="ECO:0007669"/>
    <property type="project" value="UniProtKB-UniRule"/>
</dbReference>
<dbReference type="HAMAP" id="MF_03176">
    <property type="entry name" value="PIF1"/>
    <property type="match status" value="1"/>
</dbReference>
<feature type="DNA-binding region" evidence="15">
    <location>
        <begin position="711"/>
        <end position="730"/>
    </location>
</feature>
<keyword evidence="9 15" id="KW-0496">Mitochondrion</keyword>
<dbReference type="InterPro" id="IPR003593">
    <property type="entry name" value="AAA+_ATPase"/>
</dbReference>
<dbReference type="InterPro" id="IPR049163">
    <property type="entry name" value="Pif1-like_2B_dom"/>
</dbReference>
<comment type="subunit">
    <text evidence="15">Monomer.</text>
</comment>
<evidence type="ECO:0000256" key="16">
    <source>
        <dbReference type="SAM" id="MobiDB-lite"/>
    </source>
</evidence>
<feature type="binding site" evidence="15">
    <location>
        <begin position="300"/>
        <end position="307"/>
    </location>
    <ligand>
        <name>ATP</name>
        <dbReference type="ChEBI" id="CHEBI:30616"/>
    </ligand>
</feature>
<dbReference type="VEuPathDB" id="FungiDB:PV07_00248"/>
<evidence type="ECO:0000256" key="6">
    <source>
        <dbReference type="ARBA" id="ARBA00022806"/>
    </source>
</evidence>
<dbReference type="Pfam" id="PF21530">
    <property type="entry name" value="Pif1_2B_dom"/>
    <property type="match status" value="1"/>
</dbReference>
<dbReference type="STRING" id="569365.A0A0D2CU01"/>
<dbReference type="RefSeq" id="XP_016253611.1">
    <property type="nucleotide sequence ID" value="XM_016386683.1"/>
</dbReference>
<dbReference type="EMBL" id="KN847040">
    <property type="protein sequence ID" value="KIW33395.1"/>
    <property type="molecule type" value="Genomic_DNA"/>
</dbReference>
<dbReference type="InterPro" id="IPR027417">
    <property type="entry name" value="P-loop_NTPase"/>
</dbReference>
<dbReference type="AlphaFoldDB" id="A0A0D2CU01"/>
<protein>
    <recommendedName>
        <fullName evidence="15">ATP-dependent DNA helicase PIF1</fullName>
        <ecNumber evidence="15">5.6.2.3</ecNumber>
    </recommendedName>
    <alternativeName>
        <fullName evidence="15">DNA 5'-3' helicase PIF1</fullName>
    </alternativeName>
    <alternativeName>
        <fullName evidence="15">DNA repair and recombination helicase PIF1</fullName>
    </alternativeName>
</protein>
<dbReference type="GO" id="GO:0005739">
    <property type="term" value="C:mitochondrion"/>
    <property type="evidence" value="ECO:0007669"/>
    <property type="project" value="UniProtKB-SubCell"/>
</dbReference>
<dbReference type="Gene3D" id="3.40.50.300">
    <property type="entry name" value="P-loop containing nucleotide triphosphate hydrolases"/>
    <property type="match status" value="1"/>
</dbReference>
<dbReference type="FunFam" id="3.40.50.300:FF:001226">
    <property type="entry name" value="ATP-dependent DNA helicase PIF1"/>
    <property type="match status" value="1"/>
</dbReference>
<gene>
    <name evidence="15" type="primary">PIF1</name>
    <name evidence="18" type="ORF">PV07_00248</name>
</gene>
<keyword evidence="8 15" id="KW-0238">DNA-binding</keyword>
<evidence type="ECO:0000256" key="14">
    <source>
        <dbReference type="ARBA" id="ARBA00048954"/>
    </source>
</evidence>
<comment type="catalytic activity">
    <reaction evidence="14 15">
        <text>ATP + H2O = ADP + phosphate + H(+)</text>
        <dbReference type="Rhea" id="RHEA:13065"/>
        <dbReference type="ChEBI" id="CHEBI:15377"/>
        <dbReference type="ChEBI" id="CHEBI:15378"/>
        <dbReference type="ChEBI" id="CHEBI:30616"/>
        <dbReference type="ChEBI" id="CHEBI:43474"/>
        <dbReference type="ChEBI" id="CHEBI:456216"/>
        <dbReference type="EC" id="5.6.2.3"/>
    </reaction>
</comment>
<feature type="compositionally biased region" description="Polar residues" evidence="16">
    <location>
        <begin position="126"/>
        <end position="150"/>
    </location>
</feature>
<comment type="function">
    <text evidence="15">DNA-dependent ATPase and 5'-3' DNA helicase required for the maintenance of both mitochondrial and nuclear genome stability.</text>
</comment>
<organism evidence="18 19">
    <name type="scientific">Cladophialophora immunda</name>
    <dbReference type="NCBI Taxonomy" id="569365"/>
    <lineage>
        <taxon>Eukaryota</taxon>
        <taxon>Fungi</taxon>
        <taxon>Dikarya</taxon>
        <taxon>Ascomycota</taxon>
        <taxon>Pezizomycotina</taxon>
        <taxon>Eurotiomycetes</taxon>
        <taxon>Chaetothyriomycetidae</taxon>
        <taxon>Chaetothyriales</taxon>
        <taxon>Herpotrichiellaceae</taxon>
        <taxon>Cladophialophora</taxon>
    </lineage>
</organism>
<evidence type="ECO:0000256" key="3">
    <source>
        <dbReference type="ARBA" id="ARBA00022741"/>
    </source>
</evidence>
<keyword evidence="13 15" id="KW-0539">Nucleus</keyword>
<evidence type="ECO:0000256" key="7">
    <source>
        <dbReference type="ARBA" id="ARBA00022840"/>
    </source>
</evidence>
<feature type="compositionally biased region" description="Polar residues" evidence="16">
    <location>
        <begin position="74"/>
        <end position="96"/>
    </location>
</feature>
<evidence type="ECO:0000256" key="10">
    <source>
        <dbReference type="ARBA" id="ARBA00023172"/>
    </source>
</evidence>
<dbReference type="CDD" id="cd18809">
    <property type="entry name" value="SF1_C_RecD"/>
    <property type="match status" value="1"/>
</dbReference>
<dbReference type="CDD" id="cd18037">
    <property type="entry name" value="DEXSc_Pif1_like"/>
    <property type="match status" value="1"/>
</dbReference>
<dbReference type="GO" id="GO:0016887">
    <property type="term" value="F:ATP hydrolysis activity"/>
    <property type="evidence" value="ECO:0007669"/>
    <property type="project" value="RHEA"/>
</dbReference>
<evidence type="ECO:0000256" key="12">
    <source>
        <dbReference type="ARBA" id="ARBA00023235"/>
    </source>
</evidence>
<dbReference type="InterPro" id="IPR051055">
    <property type="entry name" value="PIF1_helicase"/>
</dbReference>
<evidence type="ECO:0000313" key="19">
    <source>
        <dbReference type="Proteomes" id="UP000054466"/>
    </source>
</evidence>
<evidence type="ECO:0000256" key="15">
    <source>
        <dbReference type="HAMAP-Rule" id="MF_03176"/>
    </source>
</evidence>
<dbReference type="Proteomes" id="UP000054466">
    <property type="component" value="Unassembled WGS sequence"/>
</dbReference>
<evidence type="ECO:0000256" key="11">
    <source>
        <dbReference type="ARBA" id="ARBA00023204"/>
    </source>
</evidence>
<dbReference type="GO" id="GO:0003697">
    <property type="term" value="F:single-stranded DNA binding"/>
    <property type="evidence" value="ECO:0007669"/>
    <property type="project" value="UniProtKB-ARBA"/>
</dbReference>
<dbReference type="GO" id="GO:0006310">
    <property type="term" value="P:DNA recombination"/>
    <property type="evidence" value="ECO:0007669"/>
    <property type="project" value="UniProtKB-UniRule"/>
</dbReference>